<keyword evidence="3" id="KW-1185">Reference proteome</keyword>
<organism evidence="2 3">
    <name type="scientific">Colletotrichum orchidophilum</name>
    <dbReference type="NCBI Taxonomy" id="1209926"/>
    <lineage>
        <taxon>Eukaryota</taxon>
        <taxon>Fungi</taxon>
        <taxon>Dikarya</taxon>
        <taxon>Ascomycota</taxon>
        <taxon>Pezizomycotina</taxon>
        <taxon>Sordariomycetes</taxon>
        <taxon>Hypocreomycetidae</taxon>
        <taxon>Glomerellales</taxon>
        <taxon>Glomerellaceae</taxon>
        <taxon>Colletotrichum</taxon>
    </lineage>
</organism>
<dbReference type="RefSeq" id="XP_022474430.1">
    <property type="nucleotide sequence ID" value="XM_022618967.1"/>
</dbReference>
<dbReference type="EMBL" id="MJBS01000059">
    <property type="protein sequence ID" value="OHE97275.1"/>
    <property type="molecule type" value="Genomic_DNA"/>
</dbReference>
<evidence type="ECO:0000256" key="1">
    <source>
        <dbReference type="SAM" id="SignalP"/>
    </source>
</evidence>
<dbReference type="AlphaFoldDB" id="A0A1G4B7M5"/>
<gene>
    <name evidence="2" type="ORF">CORC01_07330</name>
</gene>
<sequence length="240" mass="26483">MHYQSFKLAAIFAALLPSGLGAVIAPLSEHDIQWETTTEDIDITQQPPFESKPQYRFSDSSGAIEKRSGVGQAVCSKIWWKPQSGEPEDGWYFHEAWCDRSGNKNQNTFRVDCFGGRNDIETLPRRKGSCGIGEYCMDVAKGADIRGNRAHDIACVKKENVHTWVAGALANRVPDSPICSGRWTNGGTVNARATFDVDVLDSDGIHEAISERISFLLNKRPKPIITISISISVISENSLQ</sequence>
<protein>
    <submittedName>
        <fullName evidence="2">Uncharacterized protein</fullName>
    </submittedName>
</protein>
<dbReference type="OrthoDB" id="4820213at2759"/>
<dbReference type="Proteomes" id="UP000176998">
    <property type="component" value="Unassembled WGS sequence"/>
</dbReference>
<accession>A0A1G4B7M5</accession>
<feature type="signal peptide" evidence="1">
    <location>
        <begin position="1"/>
        <end position="21"/>
    </location>
</feature>
<keyword evidence="1" id="KW-0732">Signal</keyword>
<evidence type="ECO:0000313" key="2">
    <source>
        <dbReference type="EMBL" id="OHE97275.1"/>
    </source>
</evidence>
<proteinExistence type="predicted"/>
<dbReference type="GeneID" id="34560477"/>
<name>A0A1G4B7M5_9PEZI</name>
<comment type="caution">
    <text evidence="2">The sequence shown here is derived from an EMBL/GenBank/DDBJ whole genome shotgun (WGS) entry which is preliminary data.</text>
</comment>
<evidence type="ECO:0000313" key="3">
    <source>
        <dbReference type="Proteomes" id="UP000176998"/>
    </source>
</evidence>
<feature type="chain" id="PRO_5009602578" evidence="1">
    <location>
        <begin position="22"/>
        <end position="240"/>
    </location>
</feature>
<reference evidence="2 3" key="1">
    <citation type="submission" date="2016-09" db="EMBL/GenBank/DDBJ databases">
        <authorList>
            <person name="Capua I."/>
            <person name="De Benedictis P."/>
            <person name="Joannis T."/>
            <person name="Lombin L.H."/>
            <person name="Cattoli G."/>
        </authorList>
    </citation>
    <scope>NUCLEOTIDE SEQUENCE [LARGE SCALE GENOMIC DNA]</scope>
    <source>
        <strain evidence="2 3">IMI 309357</strain>
    </source>
</reference>